<dbReference type="GO" id="GO:0016705">
    <property type="term" value="F:oxidoreductase activity, acting on paired donors, with incorporation or reduction of molecular oxygen"/>
    <property type="evidence" value="ECO:0007669"/>
    <property type="project" value="InterPro"/>
</dbReference>
<dbReference type="PANTHER" id="PTHR24305:SF187">
    <property type="entry name" value="P450, PUTATIVE (EUROFUNG)-RELATED"/>
    <property type="match status" value="1"/>
</dbReference>
<dbReference type="AlphaFoldDB" id="A0A2G8S2H0"/>
<dbReference type="InterPro" id="IPR001128">
    <property type="entry name" value="Cyt_P450"/>
</dbReference>
<comment type="caution">
    <text evidence="9">The sequence shown here is derived from an EMBL/GenBank/DDBJ whole genome shotgun (WGS) entry which is preliminary data.</text>
</comment>
<organism evidence="9 10">
    <name type="scientific">Ganoderma sinense ZZ0214-1</name>
    <dbReference type="NCBI Taxonomy" id="1077348"/>
    <lineage>
        <taxon>Eukaryota</taxon>
        <taxon>Fungi</taxon>
        <taxon>Dikarya</taxon>
        <taxon>Basidiomycota</taxon>
        <taxon>Agaricomycotina</taxon>
        <taxon>Agaricomycetes</taxon>
        <taxon>Polyporales</taxon>
        <taxon>Polyporaceae</taxon>
        <taxon>Ganoderma</taxon>
    </lineage>
</organism>
<dbReference type="SUPFAM" id="SSF48264">
    <property type="entry name" value="Cytochrome P450"/>
    <property type="match status" value="1"/>
</dbReference>
<dbReference type="STRING" id="1077348.A0A2G8S2H0"/>
<gene>
    <name evidence="9" type="ORF">GSI_15693</name>
</gene>
<comment type="pathway">
    <text evidence="2">Secondary metabolite biosynthesis.</text>
</comment>
<keyword evidence="6 8" id="KW-0408">Iron</keyword>
<sequence>MVGGKKTKYLQQLHDTYGDIVRIAYLGATMTEADVPFIGIQNVEEHTRRRCAWTRGLGPAALKGYEHIMSRRVHQLVAVLEQQQGPVALERWIQYFTYDFMSEMVIGGGFEQLQNGDNNAIWATVGKGSQVATFLGQIPWLGVYLGHVPGITGPLNVLLEYAQKETTRRLAQGSSTRDLFYYLRNEDLPDEAPPPTRLLLNDGVVGMAAATETTSTALISVFHRLLVNPEAYAALQEEVDRFYPPGEDVCNTANHRDMHYLTAFVNETLRLFPPVPTNSTRQVPYHSAPVVLGSLVIPPGTQVLVPPYALHHDARNFVFPDAFWPDRWLIASGQLPVHNEGAFIPFSHGPMNCAGKALAMQQLRTVVCALVQRFRIRLSLPVEEGEEGKDMARYREAFEDSYLVANRAELPVVLEPRW</sequence>
<dbReference type="GO" id="GO:0020037">
    <property type="term" value="F:heme binding"/>
    <property type="evidence" value="ECO:0007669"/>
    <property type="project" value="InterPro"/>
</dbReference>
<keyword evidence="7" id="KW-0503">Monooxygenase</keyword>
<keyword evidence="5" id="KW-0560">Oxidoreductase</keyword>
<dbReference type="Pfam" id="PF00067">
    <property type="entry name" value="p450"/>
    <property type="match status" value="1"/>
</dbReference>
<dbReference type="GO" id="GO:0005506">
    <property type="term" value="F:iron ion binding"/>
    <property type="evidence" value="ECO:0007669"/>
    <property type="project" value="InterPro"/>
</dbReference>
<evidence type="ECO:0000256" key="4">
    <source>
        <dbReference type="ARBA" id="ARBA00022723"/>
    </source>
</evidence>
<dbReference type="InterPro" id="IPR002403">
    <property type="entry name" value="Cyt_P450_E_grp-IV"/>
</dbReference>
<dbReference type="InterPro" id="IPR050121">
    <property type="entry name" value="Cytochrome_P450_monoxygenase"/>
</dbReference>
<reference evidence="9 10" key="1">
    <citation type="journal article" date="2015" name="Sci. Rep.">
        <title>Chromosome-level genome map provides insights into diverse defense mechanisms in the medicinal fungus Ganoderma sinense.</title>
        <authorList>
            <person name="Zhu Y."/>
            <person name="Xu J."/>
            <person name="Sun C."/>
            <person name="Zhou S."/>
            <person name="Xu H."/>
            <person name="Nelson D.R."/>
            <person name="Qian J."/>
            <person name="Song J."/>
            <person name="Luo H."/>
            <person name="Xiang L."/>
            <person name="Li Y."/>
            <person name="Xu Z."/>
            <person name="Ji A."/>
            <person name="Wang L."/>
            <person name="Lu S."/>
            <person name="Hayward A."/>
            <person name="Sun W."/>
            <person name="Li X."/>
            <person name="Schwartz D.C."/>
            <person name="Wang Y."/>
            <person name="Chen S."/>
        </authorList>
    </citation>
    <scope>NUCLEOTIDE SEQUENCE [LARGE SCALE GENOMIC DNA]</scope>
    <source>
        <strain evidence="9 10">ZZ0214-1</strain>
    </source>
</reference>
<evidence type="ECO:0000256" key="8">
    <source>
        <dbReference type="PIRSR" id="PIRSR602403-1"/>
    </source>
</evidence>
<dbReference type="OrthoDB" id="6692864at2759"/>
<feature type="binding site" description="axial binding residue" evidence="8">
    <location>
        <position position="353"/>
    </location>
    <ligand>
        <name>heme</name>
        <dbReference type="ChEBI" id="CHEBI:30413"/>
    </ligand>
    <ligandPart>
        <name>Fe</name>
        <dbReference type="ChEBI" id="CHEBI:18248"/>
    </ligandPart>
</feature>
<accession>A0A2G8S2H0</accession>
<dbReference type="Gene3D" id="1.10.630.10">
    <property type="entry name" value="Cytochrome P450"/>
    <property type="match status" value="1"/>
</dbReference>
<keyword evidence="8" id="KW-0349">Heme</keyword>
<dbReference type="PRINTS" id="PR00465">
    <property type="entry name" value="EP450IV"/>
</dbReference>
<keyword evidence="4 8" id="KW-0479">Metal-binding</keyword>
<dbReference type="PANTHER" id="PTHR24305">
    <property type="entry name" value="CYTOCHROME P450"/>
    <property type="match status" value="1"/>
</dbReference>
<proteinExistence type="inferred from homology"/>
<evidence type="ECO:0000256" key="6">
    <source>
        <dbReference type="ARBA" id="ARBA00023004"/>
    </source>
</evidence>
<evidence type="ECO:0000256" key="5">
    <source>
        <dbReference type="ARBA" id="ARBA00023002"/>
    </source>
</evidence>
<dbReference type="EMBL" id="AYKW01000032">
    <property type="protein sequence ID" value="PIL27952.1"/>
    <property type="molecule type" value="Genomic_DNA"/>
</dbReference>
<dbReference type="GO" id="GO:0004497">
    <property type="term" value="F:monooxygenase activity"/>
    <property type="evidence" value="ECO:0007669"/>
    <property type="project" value="UniProtKB-KW"/>
</dbReference>
<dbReference type="Proteomes" id="UP000230002">
    <property type="component" value="Unassembled WGS sequence"/>
</dbReference>
<evidence type="ECO:0008006" key="11">
    <source>
        <dbReference type="Google" id="ProtNLM"/>
    </source>
</evidence>
<keyword evidence="10" id="KW-1185">Reference proteome</keyword>
<evidence type="ECO:0000256" key="2">
    <source>
        <dbReference type="ARBA" id="ARBA00005179"/>
    </source>
</evidence>
<evidence type="ECO:0000256" key="3">
    <source>
        <dbReference type="ARBA" id="ARBA00010617"/>
    </source>
</evidence>
<evidence type="ECO:0000313" key="10">
    <source>
        <dbReference type="Proteomes" id="UP000230002"/>
    </source>
</evidence>
<evidence type="ECO:0000256" key="1">
    <source>
        <dbReference type="ARBA" id="ARBA00001971"/>
    </source>
</evidence>
<comment type="cofactor">
    <cofactor evidence="1 8">
        <name>heme</name>
        <dbReference type="ChEBI" id="CHEBI:30413"/>
    </cofactor>
</comment>
<protein>
    <recommendedName>
        <fullName evidence="11">Cytochrome P450</fullName>
    </recommendedName>
</protein>
<evidence type="ECO:0000313" key="9">
    <source>
        <dbReference type="EMBL" id="PIL27952.1"/>
    </source>
</evidence>
<dbReference type="InterPro" id="IPR036396">
    <property type="entry name" value="Cyt_P450_sf"/>
</dbReference>
<name>A0A2G8S2H0_9APHY</name>
<dbReference type="PRINTS" id="PR00385">
    <property type="entry name" value="P450"/>
</dbReference>
<comment type="similarity">
    <text evidence="3">Belongs to the cytochrome P450 family.</text>
</comment>
<evidence type="ECO:0000256" key="7">
    <source>
        <dbReference type="ARBA" id="ARBA00023033"/>
    </source>
</evidence>